<keyword evidence="10 14" id="KW-0067">ATP-binding</keyword>
<keyword evidence="6" id="KW-0597">Phosphoprotein</keyword>
<comment type="subcellular location">
    <subcellularLocation>
        <location evidence="1">Cytoplasm</location>
    </subcellularLocation>
</comment>
<name>A0A9Q0YM59_HOLLE</name>
<feature type="binding site" evidence="14">
    <location>
        <position position="58"/>
    </location>
    <ligand>
        <name>ATP</name>
        <dbReference type="ChEBI" id="CHEBI:30616"/>
    </ligand>
</feature>
<feature type="region of interest" description="Disordered" evidence="15">
    <location>
        <begin position="1"/>
        <end position="24"/>
    </location>
</feature>
<dbReference type="PROSITE" id="PS00107">
    <property type="entry name" value="PROTEIN_KINASE_ATP"/>
    <property type="match status" value="1"/>
</dbReference>
<sequence>MAEPAASAAQQSTQDTGSTVPWPNDRDDYELGKVIGHGATAAVQKALCKSRNEECAIKRINLEDCDTSMEELTTEIQAMGQCKHENVVQYYTSFVVKDELWLVMKLLAAGSMLDIIKRKKKHGIKAAFLDEVTIATILKETLKGLEYLHEHGQIHRDVKAGNILLGMDGSIQIGDFGVSSWLATGGDQSREKVRRTFVGTPCWMAPEVMEQVKGYVFKADIWSFGITAIELATGAAPYAKYPPMKVLMLTLQNEPPTLETGVENKDDYKKYSKEFRKMIAKCLQKDPNKRPTASELLKSPFFKKAKDKKYLMEHLLPFGSSLEERSQEVKRVPGSSGRLHKTADGNWEWSDEELDENSPEGKEASLGRSPRVTIEDKAKMIKEGIIANPDKEVVVEEQKPSKDAVVADSQDAKPAGEVPTLHLVLRLRNSSKELNDIKFDFTVGKDTADGVSQELVSAGLVDGMDLIVVAANLQKVVDDPETKSRVFRLHSGSDINEVPNEKALLGFAHLSISS</sequence>
<dbReference type="EMBL" id="JAIZAY010000018">
    <property type="protein sequence ID" value="KAJ8024969.1"/>
    <property type="molecule type" value="Genomic_DNA"/>
</dbReference>
<dbReference type="CDD" id="cd06610">
    <property type="entry name" value="STKc_OSR1_SPAK"/>
    <property type="match status" value="1"/>
</dbReference>
<evidence type="ECO:0000256" key="5">
    <source>
        <dbReference type="ARBA" id="ARBA00022527"/>
    </source>
</evidence>
<comment type="catalytic activity">
    <reaction evidence="13">
        <text>L-seryl-[protein] + ATP = O-phospho-L-seryl-[protein] + ADP + H(+)</text>
        <dbReference type="Rhea" id="RHEA:17989"/>
        <dbReference type="Rhea" id="RHEA-COMP:9863"/>
        <dbReference type="Rhea" id="RHEA-COMP:11604"/>
        <dbReference type="ChEBI" id="CHEBI:15378"/>
        <dbReference type="ChEBI" id="CHEBI:29999"/>
        <dbReference type="ChEBI" id="CHEBI:30616"/>
        <dbReference type="ChEBI" id="CHEBI:83421"/>
        <dbReference type="ChEBI" id="CHEBI:456216"/>
        <dbReference type="EC" id="2.7.11.1"/>
    </reaction>
</comment>
<dbReference type="Gene3D" id="3.30.200.20">
    <property type="entry name" value="Phosphorylase Kinase, domain 1"/>
    <property type="match status" value="1"/>
</dbReference>
<evidence type="ECO:0000256" key="11">
    <source>
        <dbReference type="ARBA" id="ARBA00022990"/>
    </source>
</evidence>
<keyword evidence="7" id="KW-0808">Transferase</keyword>
<dbReference type="Gene3D" id="1.10.510.10">
    <property type="entry name" value="Transferase(Phosphotransferase) domain 1"/>
    <property type="match status" value="1"/>
</dbReference>
<dbReference type="OrthoDB" id="8693905at2759"/>
<organism evidence="17 18">
    <name type="scientific">Holothuria leucospilota</name>
    <name type="common">Black long sea cucumber</name>
    <name type="synonym">Mertensiothuria leucospilota</name>
    <dbReference type="NCBI Taxonomy" id="206669"/>
    <lineage>
        <taxon>Eukaryota</taxon>
        <taxon>Metazoa</taxon>
        <taxon>Echinodermata</taxon>
        <taxon>Eleutherozoa</taxon>
        <taxon>Echinozoa</taxon>
        <taxon>Holothuroidea</taxon>
        <taxon>Aspidochirotacea</taxon>
        <taxon>Aspidochirotida</taxon>
        <taxon>Holothuriidae</taxon>
        <taxon>Holothuria</taxon>
    </lineage>
</organism>
<protein>
    <recommendedName>
        <fullName evidence="3">non-specific serine/threonine protein kinase</fullName>
        <ecNumber evidence="3">2.7.11.1</ecNumber>
    </recommendedName>
</protein>
<dbReference type="PANTHER" id="PTHR48012:SF16">
    <property type="entry name" value="NON-SPECIFIC SERINE_THREONINE PROTEIN KINASE"/>
    <property type="match status" value="1"/>
</dbReference>
<evidence type="ECO:0000256" key="2">
    <source>
        <dbReference type="ARBA" id="ARBA00008874"/>
    </source>
</evidence>
<dbReference type="FunFam" id="3.10.20.90:FF:000043">
    <property type="entry name" value="serine/threonine-protein kinase OSR1 isoform X1"/>
    <property type="match status" value="1"/>
</dbReference>
<reference evidence="17" key="1">
    <citation type="submission" date="2021-10" db="EMBL/GenBank/DDBJ databases">
        <title>Tropical sea cucumber genome reveals ecological adaptation and Cuvierian tubules defense mechanism.</title>
        <authorList>
            <person name="Chen T."/>
        </authorList>
    </citation>
    <scope>NUCLEOTIDE SEQUENCE</scope>
    <source>
        <strain evidence="17">Nanhai2018</strain>
        <tissue evidence="17">Muscle</tissue>
    </source>
</reference>
<evidence type="ECO:0000313" key="18">
    <source>
        <dbReference type="Proteomes" id="UP001152320"/>
    </source>
</evidence>
<accession>A0A9Q0YM59</accession>
<evidence type="ECO:0000256" key="8">
    <source>
        <dbReference type="ARBA" id="ARBA00022741"/>
    </source>
</evidence>
<keyword evidence="8 14" id="KW-0547">Nucleotide-binding</keyword>
<evidence type="ECO:0000256" key="15">
    <source>
        <dbReference type="SAM" id="MobiDB-lite"/>
    </source>
</evidence>
<dbReference type="InterPro" id="IPR011009">
    <property type="entry name" value="Kinase-like_dom_sf"/>
</dbReference>
<dbReference type="SUPFAM" id="SSF56112">
    <property type="entry name" value="Protein kinase-like (PK-like)"/>
    <property type="match status" value="1"/>
</dbReference>
<evidence type="ECO:0000256" key="9">
    <source>
        <dbReference type="ARBA" id="ARBA00022777"/>
    </source>
</evidence>
<keyword evidence="11" id="KW-0007">Acetylation</keyword>
<dbReference type="SMART" id="SM00220">
    <property type="entry name" value="S_TKc"/>
    <property type="match status" value="1"/>
</dbReference>
<evidence type="ECO:0000256" key="6">
    <source>
        <dbReference type="ARBA" id="ARBA00022553"/>
    </source>
</evidence>
<dbReference type="PROSITE" id="PS50011">
    <property type="entry name" value="PROTEIN_KINASE_DOM"/>
    <property type="match status" value="1"/>
</dbReference>
<dbReference type="Pfam" id="PF00069">
    <property type="entry name" value="Pkinase"/>
    <property type="match status" value="1"/>
</dbReference>
<evidence type="ECO:0000256" key="7">
    <source>
        <dbReference type="ARBA" id="ARBA00022679"/>
    </source>
</evidence>
<dbReference type="Gene3D" id="3.10.20.90">
    <property type="entry name" value="Phosphatidylinositol 3-kinase Catalytic Subunit, Chain A, domain 1"/>
    <property type="match status" value="1"/>
</dbReference>
<evidence type="ECO:0000313" key="17">
    <source>
        <dbReference type="EMBL" id="KAJ8024969.1"/>
    </source>
</evidence>
<comment type="caution">
    <text evidence="17">The sequence shown here is derived from an EMBL/GenBank/DDBJ whole genome shotgun (WGS) entry which is preliminary data.</text>
</comment>
<evidence type="ECO:0000256" key="1">
    <source>
        <dbReference type="ARBA" id="ARBA00004496"/>
    </source>
</evidence>
<dbReference type="EC" id="2.7.11.1" evidence="3"/>
<keyword evidence="9 17" id="KW-0418">Kinase</keyword>
<comment type="catalytic activity">
    <reaction evidence="12">
        <text>L-threonyl-[protein] + ATP = O-phospho-L-threonyl-[protein] + ADP + H(+)</text>
        <dbReference type="Rhea" id="RHEA:46608"/>
        <dbReference type="Rhea" id="RHEA-COMP:11060"/>
        <dbReference type="Rhea" id="RHEA-COMP:11605"/>
        <dbReference type="ChEBI" id="CHEBI:15378"/>
        <dbReference type="ChEBI" id="CHEBI:30013"/>
        <dbReference type="ChEBI" id="CHEBI:30616"/>
        <dbReference type="ChEBI" id="CHEBI:61977"/>
        <dbReference type="ChEBI" id="CHEBI:456216"/>
        <dbReference type="EC" id="2.7.11.1"/>
    </reaction>
</comment>
<gene>
    <name evidence="17" type="ORF">HOLleu_35039</name>
</gene>
<evidence type="ECO:0000256" key="13">
    <source>
        <dbReference type="ARBA" id="ARBA00048679"/>
    </source>
</evidence>
<dbReference type="AlphaFoldDB" id="A0A9Q0YM59"/>
<keyword evidence="18" id="KW-1185">Reference proteome</keyword>
<dbReference type="FunFam" id="3.30.200.20:FF:000114">
    <property type="entry name" value="serine/threonine-protein kinase OSR1 isoform X1"/>
    <property type="match status" value="1"/>
</dbReference>
<dbReference type="Pfam" id="PF12202">
    <property type="entry name" value="OSR1_C"/>
    <property type="match status" value="1"/>
</dbReference>
<evidence type="ECO:0000256" key="3">
    <source>
        <dbReference type="ARBA" id="ARBA00012513"/>
    </source>
</evidence>
<evidence type="ECO:0000259" key="16">
    <source>
        <dbReference type="PROSITE" id="PS50011"/>
    </source>
</evidence>
<dbReference type="InterPro" id="IPR050629">
    <property type="entry name" value="STE20/SPS1-PAK"/>
</dbReference>
<dbReference type="InterPro" id="IPR000719">
    <property type="entry name" value="Prot_kinase_dom"/>
</dbReference>
<feature type="compositionally biased region" description="Low complexity" evidence="15">
    <location>
        <begin position="1"/>
        <end position="19"/>
    </location>
</feature>
<comment type="similarity">
    <text evidence="2">Belongs to the protein kinase superfamily. STE Ser/Thr protein kinase family. STE20 subfamily.</text>
</comment>
<evidence type="ECO:0000256" key="12">
    <source>
        <dbReference type="ARBA" id="ARBA00047899"/>
    </source>
</evidence>
<feature type="region of interest" description="Disordered" evidence="15">
    <location>
        <begin position="323"/>
        <end position="371"/>
    </location>
</feature>
<evidence type="ECO:0000256" key="14">
    <source>
        <dbReference type="PROSITE-ProRule" id="PRU10141"/>
    </source>
</evidence>
<dbReference type="GO" id="GO:0004674">
    <property type="term" value="F:protein serine/threonine kinase activity"/>
    <property type="evidence" value="ECO:0007669"/>
    <property type="project" value="UniProtKB-KW"/>
</dbReference>
<evidence type="ECO:0000256" key="4">
    <source>
        <dbReference type="ARBA" id="ARBA00022490"/>
    </source>
</evidence>
<dbReference type="PANTHER" id="PTHR48012">
    <property type="entry name" value="STERILE20-LIKE KINASE, ISOFORM B-RELATED"/>
    <property type="match status" value="1"/>
</dbReference>
<evidence type="ECO:0000256" key="10">
    <source>
        <dbReference type="ARBA" id="ARBA00022840"/>
    </source>
</evidence>
<dbReference type="InterPro" id="IPR017441">
    <property type="entry name" value="Protein_kinase_ATP_BS"/>
</dbReference>
<dbReference type="Proteomes" id="UP001152320">
    <property type="component" value="Chromosome 18"/>
</dbReference>
<proteinExistence type="inferred from homology"/>
<dbReference type="InterPro" id="IPR024678">
    <property type="entry name" value="Kinase_OSR1/WNK_CCT"/>
</dbReference>
<feature type="compositionally biased region" description="Acidic residues" evidence="15">
    <location>
        <begin position="349"/>
        <end position="358"/>
    </location>
</feature>
<feature type="domain" description="Protein kinase" evidence="16">
    <location>
        <begin position="29"/>
        <end position="302"/>
    </location>
</feature>
<dbReference type="GO" id="GO:0005524">
    <property type="term" value="F:ATP binding"/>
    <property type="evidence" value="ECO:0007669"/>
    <property type="project" value="UniProtKB-UniRule"/>
</dbReference>
<dbReference type="GO" id="GO:0005737">
    <property type="term" value="C:cytoplasm"/>
    <property type="evidence" value="ECO:0007669"/>
    <property type="project" value="UniProtKB-SubCell"/>
</dbReference>
<keyword evidence="5" id="KW-0723">Serine/threonine-protein kinase</keyword>
<keyword evidence="4" id="KW-0963">Cytoplasm</keyword>
<dbReference type="FunFam" id="1.10.510.10:FF:000068">
    <property type="entry name" value="STE20/SPS1-related proline-alanine-rich protein kinase"/>
    <property type="match status" value="1"/>
</dbReference>